<keyword evidence="7" id="KW-0238">DNA-binding</keyword>
<dbReference type="GO" id="GO:0003677">
    <property type="term" value="F:DNA binding"/>
    <property type="evidence" value="ECO:0007669"/>
    <property type="project" value="UniProtKB-KW"/>
</dbReference>
<dbReference type="STRING" id="555500.I215_12963"/>
<keyword evidence="16" id="KW-1185">Reference proteome</keyword>
<evidence type="ECO:0000256" key="3">
    <source>
        <dbReference type="ARBA" id="ARBA00022741"/>
    </source>
</evidence>
<evidence type="ECO:0000256" key="4">
    <source>
        <dbReference type="ARBA" id="ARBA00022801"/>
    </source>
</evidence>
<dbReference type="PANTHER" id="PTHR13710">
    <property type="entry name" value="DNA HELICASE RECQ FAMILY MEMBER"/>
    <property type="match status" value="1"/>
</dbReference>
<feature type="domain" description="Helicase C-terminal" evidence="14">
    <location>
        <begin position="220"/>
        <end position="363"/>
    </location>
</feature>
<dbReference type="SUPFAM" id="SSF52540">
    <property type="entry name" value="P-loop containing nucleoside triphosphate hydrolases"/>
    <property type="match status" value="1"/>
</dbReference>
<evidence type="ECO:0000256" key="2">
    <source>
        <dbReference type="ARBA" id="ARBA00022723"/>
    </source>
</evidence>
<keyword evidence="8" id="KW-0413">Isomerase</keyword>
<evidence type="ECO:0000256" key="1">
    <source>
        <dbReference type="ARBA" id="ARBA00005446"/>
    </source>
</evidence>
<dbReference type="InterPro" id="IPR004589">
    <property type="entry name" value="DNA_helicase_ATP-dep_RecQ"/>
</dbReference>
<evidence type="ECO:0000256" key="8">
    <source>
        <dbReference type="ARBA" id="ARBA00023235"/>
    </source>
</evidence>
<accession>K2QI10</accession>
<dbReference type="NCBIfam" id="TIGR00614">
    <property type="entry name" value="recQ_fam"/>
    <property type="match status" value="1"/>
</dbReference>
<evidence type="ECO:0000256" key="9">
    <source>
        <dbReference type="ARBA" id="ARBA00034617"/>
    </source>
</evidence>
<keyword evidence="6" id="KW-0067">ATP-binding</keyword>
<comment type="catalytic activity">
    <reaction evidence="9">
        <text>Couples ATP hydrolysis with the unwinding of duplex DNA by translocating in the 3'-5' direction.</text>
        <dbReference type="EC" id="5.6.2.4"/>
    </reaction>
</comment>
<evidence type="ECO:0000256" key="5">
    <source>
        <dbReference type="ARBA" id="ARBA00022806"/>
    </source>
</evidence>
<dbReference type="RefSeq" id="WP_008992431.1">
    <property type="nucleotide sequence ID" value="NZ_AMSG01000024.1"/>
</dbReference>
<dbReference type="GO" id="GO:0016787">
    <property type="term" value="F:hydrolase activity"/>
    <property type="evidence" value="ECO:0007669"/>
    <property type="project" value="UniProtKB-KW"/>
</dbReference>
<dbReference type="InterPro" id="IPR001650">
    <property type="entry name" value="Helicase_C-like"/>
</dbReference>
<dbReference type="InterPro" id="IPR036388">
    <property type="entry name" value="WH-like_DNA-bd_sf"/>
</dbReference>
<dbReference type="PROSITE" id="PS51194">
    <property type="entry name" value="HELICASE_CTER"/>
    <property type="match status" value="1"/>
</dbReference>
<evidence type="ECO:0000256" key="10">
    <source>
        <dbReference type="ARBA" id="ARBA00034808"/>
    </source>
</evidence>
<evidence type="ECO:0000259" key="13">
    <source>
        <dbReference type="PROSITE" id="PS51192"/>
    </source>
</evidence>
<dbReference type="GO" id="GO:0030894">
    <property type="term" value="C:replisome"/>
    <property type="evidence" value="ECO:0007669"/>
    <property type="project" value="TreeGrafter"/>
</dbReference>
<dbReference type="Pfam" id="PF00271">
    <property type="entry name" value="Helicase_C"/>
    <property type="match status" value="1"/>
</dbReference>
<dbReference type="Gene3D" id="1.10.10.10">
    <property type="entry name" value="Winged helix-like DNA-binding domain superfamily/Winged helix DNA-binding domain"/>
    <property type="match status" value="1"/>
</dbReference>
<evidence type="ECO:0000256" key="6">
    <source>
        <dbReference type="ARBA" id="ARBA00022840"/>
    </source>
</evidence>
<keyword evidence="4" id="KW-0378">Hydrolase</keyword>
<evidence type="ECO:0000259" key="14">
    <source>
        <dbReference type="PROSITE" id="PS51194"/>
    </source>
</evidence>
<dbReference type="PANTHER" id="PTHR13710:SF105">
    <property type="entry name" value="ATP-DEPENDENT DNA HELICASE Q1"/>
    <property type="match status" value="1"/>
</dbReference>
<dbReference type="InterPro" id="IPR011545">
    <property type="entry name" value="DEAD/DEAH_box_helicase_dom"/>
</dbReference>
<organism evidence="15 16">
    <name type="scientific">Galbibacter marinus</name>
    <dbReference type="NCBI Taxonomy" id="555500"/>
    <lineage>
        <taxon>Bacteria</taxon>
        <taxon>Pseudomonadati</taxon>
        <taxon>Bacteroidota</taxon>
        <taxon>Flavobacteriia</taxon>
        <taxon>Flavobacteriales</taxon>
        <taxon>Flavobacteriaceae</taxon>
        <taxon>Galbibacter</taxon>
    </lineage>
</organism>
<keyword evidence="2" id="KW-0479">Metal-binding</keyword>
<evidence type="ECO:0000256" key="12">
    <source>
        <dbReference type="ARBA" id="ARBA00044550"/>
    </source>
</evidence>
<comment type="caution">
    <text evidence="15">The sequence shown here is derived from an EMBL/GenBank/DDBJ whole genome shotgun (WGS) entry which is preliminary data.</text>
</comment>
<dbReference type="Proteomes" id="UP000007364">
    <property type="component" value="Unassembled WGS sequence"/>
</dbReference>
<dbReference type="GO" id="GO:0009378">
    <property type="term" value="F:four-way junction helicase activity"/>
    <property type="evidence" value="ECO:0007669"/>
    <property type="project" value="TreeGrafter"/>
</dbReference>
<keyword evidence="5 15" id="KW-0347">Helicase</keyword>
<dbReference type="Pfam" id="PF16124">
    <property type="entry name" value="RecQ_Zn_bind"/>
    <property type="match status" value="1"/>
</dbReference>
<proteinExistence type="inferred from homology"/>
<gene>
    <name evidence="15" type="ORF">I215_12963</name>
</gene>
<dbReference type="InterPro" id="IPR027417">
    <property type="entry name" value="P-loop_NTPase"/>
</dbReference>
<evidence type="ECO:0000313" key="15">
    <source>
        <dbReference type="EMBL" id="EKF54327.1"/>
    </source>
</evidence>
<comment type="similarity">
    <text evidence="1">Belongs to the helicase family. RecQ subfamily.</text>
</comment>
<dbReference type="GO" id="GO:0006281">
    <property type="term" value="P:DNA repair"/>
    <property type="evidence" value="ECO:0007669"/>
    <property type="project" value="TreeGrafter"/>
</dbReference>
<dbReference type="eggNOG" id="COG0514">
    <property type="taxonomic scope" value="Bacteria"/>
</dbReference>
<dbReference type="GO" id="GO:0043590">
    <property type="term" value="C:bacterial nucleoid"/>
    <property type="evidence" value="ECO:0007669"/>
    <property type="project" value="TreeGrafter"/>
</dbReference>
<reference evidence="15 16" key="1">
    <citation type="journal article" date="2012" name="J. Bacteriol.">
        <title>Genome Sequence of Galbibacter marinum Type Strain ck-I2-15.</title>
        <authorList>
            <person name="Lai Q."/>
            <person name="Li C."/>
            <person name="Shao Z."/>
        </authorList>
    </citation>
    <scope>NUCLEOTIDE SEQUENCE [LARGE SCALE GENOMIC DNA]</scope>
    <source>
        <strain evidence="16">ck-I2-15</strain>
    </source>
</reference>
<evidence type="ECO:0000313" key="16">
    <source>
        <dbReference type="Proteomes" id="UP000007364"/>
    </source>
</evidence>
<evidence type="ECO:0000256" key="11">
    <source>
        <dbReference type="ARBA" id="ARBA00044535"/>
    </source>
</evidence>
<dbReference type="InterPro" id="IPR032284">
    <property type="entry name" value="RecQ_Zn-bd"/>
</dbReference>
<dbReference type="GO" id="GO:0005737">
    <property type="term" value="C:cytoplasm"/>
    <property type="evidence" value="ECO:0007669"/>
    <property type="project" value="TreeGrafter"/>
</dbReference>
<keyword evidence="3" id="KW-0547">Nucleotide-binding</keyword>
<dbReference type="EC" id="5.6.2.4" evidence="10"/>
<dbReference type="GO" id="GO:0046872">
    <property type="term" value="F:metal ion binding"/>
    <property type="evidence" value="ECO:0007669"/>
    <property type="project" value="UniProtKB-KW"/>
</dbReference>
<dbReference type="SMART" id="SM00487">
    <property type="entry name" value="DEXDc"/>
    <property type="match status" value="1"/>
</dbReference>
<protein>
    <recommendedName>
        <fullName evidence="11">ATP-dependent DNA helicase RecQ</fullName>
        <ecNumber evidence="10">5.6.2.4</ecNumber>
    </recommendedName>
    <alternativeName>
        <fullName evidence="12">DNA 3'-5' helicase RecQ</fullName>
    </alternativeName>
</protein>
<dbReference type="EMBL" id="AMSG01000024">
    <property type="protein sequence ID" value="EKF54327.1"/>
    <property type="molecule type" value="Genomic_DNA"/>
</dbReference>
<dbReference type="GO" id="GO:0006310">
    <property type="term" value="P:DNA recombination"/>
    <property type="evidence" value="ECO:0007669"/>
    <property type="project" value="InterPro"/>
</dbReference>
<feature type="domain" description="Helicase ATP-binding" evidence="13">
    <location>
        <begin position="28"/>
        <end position="196"/>
    </location>
</feature>
<dbReference type="FunFam" id="3.40.50.300:FF:001389">
    <property type="entry name" value="ATP-dependent DNA helicase RecQ"/>
    <property type="match status" value="1"/>
</dbReference>
<dbReference type="PATRIC" id="fig|555500.3.peg.2673"/>
<dbReference type="OrthoDB" id="9763310at2"/>
<dbReference type="CDD" id="cd17920">
    <property type="entry name" value="DEXHc_RecQ"/>
    <property type="match status" value="1"/>
</dbReference>
<dbReference type="GO" id="GO:0043138">
    <property type="term" value="F:3'-5' DNA helicase activity"/>
    <property type="evidence" value="ECO:0007669"/>
    <property type="project" value="UniProtKB-EC"/>
</dbReference>
<dbReference type="Gene3D" id="3.40.50.300">
    <property type="entry name" value="P-loop containing nucleotide triphosphate hydrolases"/>
    <property type="match status" value="2"/>
</dbReference>
<dbReference type="GO" id="GO:0005524">
    <property type="term" value="F:ATP binding"/>
    <property type="evidence" value="ECO:0007669"/>
    <property type="project" value="UniProtKB-KW"/>
</dbReference>
<sequence>MEQQKDPIAVLQEFWGYSGFRPLQQKAIETALQKQDCFISFPTGGGKTLCYQVTSMASEGICIVVSPLIALIENQVADLKQRGIKTAALTGSMKYQEVDTILDNCIYGNFKFLYLSPERLQQDLVQQRIRAMNVNLIAIDEAHCISQWGNDFRPSYRDCKVLKDLLPGVPMMALTASATQKVCDEILENLQLTDPVLIKKDIHRANIAYHVLQTIDKTESLYKIFHKHQGSAIVYVNTRKATRQISDALRKNNISADFFHGGLESWDKNEKLKQWLNNKTRVMVATNAFGMGIDKPDVQTVIHYHYPSTLEGYFQESGRAGRNGSRAYAVILRGSDDIKHLKGQYLGSLADVDFIKLLYNKLNNYFQIPYGEGEHQNVSLNFKDFCNTYKLPTAKTYNGLKVLDRHAIISLIEKPTKNTVLQFTTSHHQLFRYLNQQPGLEKIVQSLLRTYPGIFDYPTTIRLTNMANKTGSSEKQIQFYLEQLAKDDMCQYTENNADTNINFLIPREDDKTINVIARAIEHYNEVKVSQLQHVIDYCTNDQRCKSVQLLEYFDQKDPKDCGICSVCSKKKQYLAPDILSIVKQEVLKTLEKKPQTKQELGTNITFKSIFVNEAVAQLLEEKAIVLDNEQHYSIA</sequence>
<dbReference type="InterPro" id="IPR014001">
    <property type="entry name" value="Helicase_ATP-bd"/>
</dbReference>
<dbReference type="SMART" id="SM00490">
    <property type="entry name" value="HELICc"/>
    <property type="match status" value="1"/>
</dbReference>
<dbReference type="PROSITE" id="PS51192">
    <property type="entry name" value="HELICASE_ATP_BIND_1"/>
    <property type="match status" value="1"/>
</dbReference>
<dbReference type="AlphaFoldDB" id="K2QI10"/>
<dbReference type="Pfam" id="PF00270">
    <property type="entry name" value="DEAD"/>
    <property type="match status" value="1"/>
</dbReference>
<name>K2QI10_9FLAO</name>
<evidence type="ECO:0000256" key="7">
    <source>
        <dbReference type="ARBA" id="ARBA00023125"/>
    </source>
</evidence>